<proteinExistence type="predicted"/>
<protein>
    <recommendedName>
        <fullName evidence="4">50S ribosomal protein L35</fullName>
    </recommendedName>
</protein>
<evidence type="ECO:0000256" key="1">
    <source>
        <dbReference type="SAM" id="Phobius"/>
    </source>
</evidence>
<dbReference type="Proteomes" id="UP000648908">
    <property type="component" value="Unassembled WGS sequence"/>
</dbReference>
<accession>A0A8K0VC86</accession>
<comment type="caution">
    <text evidence="2">The sequence shown here is derived from an EMBL/GenBank/DDBJ whole genome shotgun (WGS) entry which is preliminary data.</text>
</comment>
<evidence type="ECO:0000313" key="2">
    <source>
        <dbReference type="EMBL" id="MBL4918351.1"/>
    </source>
</evidence>
<sequence length="74" mass="7816">MDPDLMLVIGLVLAVLTIPSMLSAYAESRPPRAAAIVSLIAGVLIAVALTNKAGGYSIAEIPDVFYRVIGRYLN</sequence>
<keyword evidence="3" id="KW-1185">Reference proteome</keyword>
<dbReference type="AlphaFoldDB" id="A0A8K0VC86"/>
<dbReference type="RefSeq" id="WP_202689346.1">
    <property type="nucleotide sequence ID" value="NZ_JAESVN010000006.1"/>
</dbReference>
<reference evidence="2" key="1">
    <citation type="submission" date="2021-01" db="EMBL/GenBank/DDBJ databases">
        <title>Tabrizicola alba sp. nov. a motile alkaliphilic bacterium isolated from a soda lake.</title>
        <authorList>
            <person name="Szuroczki S."/>
            <person name="Abbaszade G."/>
            <person name="Schumann P."/>
            <person name="Toth E."/>
        </authorList>
    </citation>
    <scope>NUCLEOTIDE SEQUENCE</scope>
    <source>
        <strain evidence="2">DMG-N-6</strain>
    </source>
</reference>
<keyword evidence="1" id="KW-0472">Membrane</keyword>
<dbReference type="EMBL" id="JAESVN010000006">
    <property type="protein sequence ID" value="MBL4918351.1"/>
    <property type="molecule type" value="Genomic_DNA"/>
</dbReference>
<keyword evidence="1" id="KW-1133">Transmembrane helix</keyword>
<keyword evidence="1" id="KW-0812">Transmembrane</keyword>
<evidence type="ECO:0008006" key="4">
    <source>
        <dbReference type="Google" id="ProtNLM"/>
    </source>
</evidence>
<name>A0A8K0VC86_9RHOB</name>
<gene>
    <name evidence="2" type="ORF">JL811_14075</name>
</gene>
<feature type="transmembrane region" description="Helical" evidence="1">
    <location>
        <begin position="33"/>
        <end position="50"/>
    </location>
</feature>
<evidence type="ECO:0000313" key="3">
    <source>
        <dbReference type="Proteomes" id="UP000648908"/>
    </source>
</evidence>
<organism evidence="2 3">
    <name type="scientific">Szabonella alba</name>
    <dbReference type="NCBI Taxonomy" id="2804194"/>
    <lineage>
        <taxon>Bacteria</taxon>
        <taxon>Pseudomonadati</taxon>
        <taxon>Pseudomonadota</taxon>
        <taxon>Alphaproteobacteria</taxon>
        <taxon>Rhodobacterales</taxon>
        <taxon>Paracoccaceae</taxon>
        <taxon>Szabonella</taxon>
    </lineage>
</organism>